<evidence type="ECO:0000313" key="2">
    <source>
        <dbReference type="Proteomes" id="UP001171111"/>
    </source>
</evidence>
<organism evidence="1 2">
    <name type="scientific">Campylobacter magnus</name>
    <dbReference type="NCBI Taxonomy" id="3026462"/>
    <lineage>
        <taxon>Bacteria</taxon>
        <taxon>Pseudomonadati</taxon>
        <taxon>Campylobacterota</taxon>
        <taxon>Epsilonproteobacteria</taxon>
        <taxon>Campylobacterales</taxon>
        <taxon>Campylobacteraceae</taxon>
        <taxon>Campylobacter</taxon>
    </lineage>
</organism>
<keyword evidence="2" id="KW-1185">Reference proteome</keyword>
<sequence length="160" mass="18221">MILYHGSDVIVSAPGVEYSTRNLDFGKGFYTTSIKEQAVRWAQRKALINKAKCGFISVFEANISSDLKVLDLTNNLDEWIDFVCECRDGSQVFSSYDLIIGKVADDKVFKVVDMYKNEIWDKARALSEMKIYETCDQIMFATQNAIDSSLVFKENLEVEL</sequence>
<reference evidence="1 2" key="1">
    <citation type="submission" date="2023-06" db="EMBL/GenBank/DDBJ databases">
        <title>Campylobacter magnum sp. nov., isolated from cecal contents of domestic pigs (Sus scrofa domesticus).</title>
        <authorList>
            <person name="Papic B."/>
            <person name="Gruntar I."/>
        </authorList>
    </citation>
    <scope>NUCLEOTIDE SEQUENCE [LARGE SCALE GENOMIC DNA]</scope>
    <source>
        <strain evidence="2">34484-21</strain>
    </source>
</reference>
<dbReference type="InterPro" id="IPR025051">
    <property type="entry name" value="DUF3990"/>
</dbReference>
<name>A0ABT8TDM0_9BACT</name>
<protein>
    <submittedName>
        <fullName evidence="1">DUF3990 domain-containing protein</fullName>
    </submittedName>
</protein>
<comment type="caution">
    <text evidence="1">The sequence shown here is derived from an EMBL/GenBank/DDBJ whole genome shotgun (WGS) entry which is preliminary data.</text>
</comment>
<evidence type="ECO:0000313" key="1">
    <source>
        <dbReference type="EMBL" id="MDO2409977.1"/>
    </source>
</evidence>
<gene>
    <name evidence="1" type="ORF">Q2362_07760</name>
</gene>
<dbReference type="Pfam" id="PF13151">
    <property type="entry name" value="DUF3990"/>
    <property type="match status" value="1"/>
</dbReference>
<dbReference type="RefSeq" id="WP_302244744.1">
    <property type="nucleotide sequence ID" value="NZ_JAULJQ010000010.1"/>
</dbReference>
<accession>A0ABT8TDM0</accession>
<dbReference type="Proteomes" id="UP001171111">
    <property type="component" value="Unassembled WGS sequence"/>
</dbReference>
<proteinExistence type="predicted"/>
<dbReference type="SUPFAM" id="SSF56399">
    <property type="entry name" value="ADP-ribosylation"/>
    <property type="match status" value="1"/>
</dbReference>
<dbReference type="EMBL" id="JAULJQ010000010">
    <property type="protein sequence ID" value="MDO2409977.1"/>
    <property type="molecule type" value="Genomic_DNA"/>
</dbReference>